<evidence type="ECO:0000313" key="11">
    <source>
        <dbReference type="Proteomes" id="UP000600363"/>
    </source>
</evidence>
<sequence>MEREERAKRDRGVIRVLLLTLFLNLLVALLKGVYGFLTGSLSMLADGFHSLLDASSNVVGLVGVYIASRPPDRNHSYGHSKFETLAALTIAVLLVVASIEIVQMALGRFVHPVQVRITVWSFAIMLLTMGINIGVSTYEAAASKRLKSDLLHADSRHTLSDVFVSLSVLVGLAATKMGYPIMDTVFALGIAAFITYTAIRIVMVCSDTLCDAERLESEEVRTTTLSVDGVMGCHNIRSRGREDEVYLDLHITVDECMSVGDAHDIADCVEERLKERFPSLTDVVVHVEPEGILERLKKDR</sequence>
<dbReference type="NCBIfam" id="TIGR01297">
    <property type="entry name" value="CDF"/>
    <property type="match status" value="1"/>
</dbReference>
<dbReference type="InterPro" id="IPR027470">
    <property type="entry name" value="Cation_efflux_CTD"/>
</dbReference>
<comment type="caution">
    <text evidence="10">The sequence shown here is derived from an EMBL/GenBank/DDBJ whole genome shotgun (WGS) entry which is preliminary data.</text>
</comment>
<dbReference type="GO" id="GO:0015341">
    <property type="term" value="F:zinc efflux antiporter activity"/>
    <property type="evidence" value="ECO:0007669"/>
    <property type="project" value="TreeGrafter"/>
</dbReference>
<dbReference type="Proteomes" id="UP000600363">
    <property type="component" value="Unassembled WGS sequence"/>
</dbReference>
<protein>
    <submittedName>
        <fullName evidence="10">Cation transporter</fullName>
    </submittedName>
</protein>
<organism evidence="10 11">
    <name type="scientific">Methermicoccus shengliensis</name>
    <dbReference type="NCBI Taxonomy" id="660064"/>
    <lineage>
        <taxon>Archaea</taxon>
        <taxon>Methanobacteriati</taxon>
        <taxon>Methanobacteriota</taxon>
        <taxon>Stenosarchaea group</taxon>
        <taxon>Methanomicrobia</taxon>
        <taxon>Methanosarcinales</taxon>
        <taxon>Methermicoccaceae</taxon>
        <taxon>Methermicoccus</taxon>
    </lineage>
</organism>
<feature type="domain" description="Cation efflux protein cytoplasmic" evidence="9">
    <location>
        <begin position="216"/>
        <end position="290"/>
    </location>
</feature>
<feature type="domain" description="Cation efflux protein transmembrane" evidence="8">
    <location>
        <begin position="17"/>
        <end position="209"/>
    </location>
</feature>
<feature type="transmembrane region" description="Helical" evidence="7">
    <location>
        <begin position="12"/>
        <end position="36"/>
    </location>
</feature>
<dbReference type="Pfam" id="PF01545">
    <property type="entry name" value="Cation_efflux"/>
    <property type="match status" value="1"/>
</dbReference>
<evidence type="ECO:0000256" key="4">
    <source>
        <dbReference type="ARBA" id="ARBA00022692"/>
    </source>
</evidence>
<keyword evidence="5 7" id="KW-1133">Transmembrane helix</keyword>
<feature type="transmembrane region" description="Helical" evidence="7">
    <location>
        <begin position="87"/>
        <end position="106"/>
    </location>
</feature>
<evidence type="ECO:0000259" key="8">
    <source>
        <dbReference type="Pfam" id="PF01545"/>
    </source>
</evidence>
<name>A0A832RVC6_9EURY</name>
<reference evidence="10" key="1">
    <citation type="journal article" date="2020" name="bioRxiv">
        <title>A rank-normalized archaeal taxonomy based on genome phylogeny resolves widespread incomplete and uneven classifications.</title>
        <authorList>
            <person name="Rinke C."/>
            <person name="Chuvochina M."/>
            <person name="Mussig A.J."/>
            <person name="Chaumeil P.-A."/>
            <person name="Waite D.W."/>
            <person name="Whitman W.B."/>
            <person name="Parks D.H."/>
            <person name="Hugenholtz P."/>
        </authorList>
    </citation>
    <scope>NUCLEOTIDE SEQUENCE</scope>
    <source>
        <strain evidence="10">UBA12518</strain>
    </source>
</reference>
<feature type="transmembrane region" description="Helical" evidence="7">
    <location>
        <begin position="185"/>
        <end position="205"/>
    </location>
</feature>
<dbReference type="InterPro" id="IPR036837">
    <property type="entry name" value="Cation_efflux_CTD_sf"/>
</dbReference>
<keyword evidence="3" id="KW-0813">Transport</keyword>
<dbReference type="Pfam" id="PF16916">
    <property type="entry name" value="ZT_dimer"/>
    <property type="match status" value="1"/>
</dbReference>
<gene>
    <name evidence="10" type="ORF">HA299_02490</name>
</gene>
<keyword evidence="4 7" id="KW-0812">Transmembrane</keyword>
<evidence type="ECO:0000313" key="10">
    <source>
        <dbReference type="EMBL" id="HIH69480.1"/>
    </source>
</evidence>
<evidence type="ECO:0000256" key="2">
    <source>
        <dbReference type="ARBA" id="ARBA00008114"/>
    </source>
</evidence>
<dbReference type="Gene3D" id="1.20.1510.10">
    <property type="entry name" value="Cation efflux protein transmembrane domain"/>
    <property type="match status" value="1"/>
</dbReference>
<dbReference type="SUPFAM" id="SSF160240">
    <property type="entry name" value="Cation efflux protein cytoplasmic domain-like"/>
    <property type="match status" value="1"/>
</dbReference>
<dbReference type="InterPro" id="IPR027469">
    <property type="entry name" value="Cation_efflux_TMD_sf"/>
</dbReference>
<comment type="subcellular location">
    <subcellularLocation>
        <location evidence="1">Membrane</location>
        <topology evidence="1">Multi-pass membrane protein</topology>
    </subcellularLocation>
</comment>
<feature type="transmembrane region" description="Helical" evidence="7">
    <location>
        <begin position="118"/>
        <end position="138"/>
    </location>
</feature>
<dbReference type="InterPro" id="IPR002524">
    <property type="entry name" value="Cation_efflux"/>
</dbReference>
<keyword evidence="6 7" id="KW-0472">Membrane</keyword>
<evidence type="ECO:0000256" key="3">
    <source>
        <dbReference type="ARBA" id="ARBA00022448"/>
    </source>
</evidence>
<dbReference type="Gene3D" id="3.30.70.1350">
    <property type="entry name" value="Cation efflux protein, cytoplasmic domain"/>
    <property type="match status" value="1"/>
</dbReference>
<dbReference type="FunFam" id="1.20.1510.10:FF:000006">
    <property type="entry name" value="Divalent cation efflux transporter"/>
    <property type="match status" value="1"/>
</dbReference>
<comment type="similarity">
    <text evidence="2">Belongs to the cation diffusion facilitator (CDF) transporter (TC 2.A.4) family.</text>
</comment>
<evidence type="ECO:0000256" key="1">
    <source>
        <dbReference type="ARBA" id="ARBA00004141"/>
    </source>
</evidence>
<evidence type="ECO:0000256" key="5">
    <source>
        <dbReference type="ARBA" id="ARBA00022989"/>
    </source>
</evidence>
<evidence type="ECO:0000256" key="7">
    <source>
        <dbReference type="SAM" id="Phobius"/>
    </source>
</evidence>
<dbReference type="GO" id="GO:0015086">
    <property type="term" value="F:cadmium ion transmembrane transporter activity"/>
    <property type="evidence" value="ECO:0007669"/>
    <property type="project" value="TreeGrafter"/>
</dbReference>
<proteinExistence type="inferred from homology"/>
<dbReference type="SUPFAM" id="SSF161111">
    <property type="entry name" value="Cation efflux protein transmembrane domain-like"/>
    <property type="match status" value="1"/>
</dbReference>
<dbReference type="PANTHER" id="PTHR43840:SF15">
    <property type="entry name" value="MITOCHONDRIAL METAL TRANSPORTER 1-RELATED"/>
    <property type="match status" value="1"/>
</dbReference>
<dbReference type="GO" id="GO:0005886">
    <property type="term" value="C:plasma membrane"/>
    <property type="evidence" value="ECO:0007669"/>
    <property type="project" value="TreeGrafter"/>
</dbReference>
<evidence type="ECO:0000259" key="9">
    <source>
        <dbReference type="Pfam" id="PF16916"/>
    </source>
</evidence>
<evidence type="ECO:0000256" key="6">
    <source>
        <dbReference type="ARBA" id="ARBA00023136"/>
    </source>
</evidence>
<dbReference type="AlphaFoldDB" id="A0A832RVC6"/>
<dbReference type="RefSeq" id="WP_042685222.1">
    <property type="nucleotide sequence ID" value="NZ_DUIH01000009.1"/>
</dbReference>
<dbReference type="InterPro" id="IPR058533">
    <property type="entry name" value="Cation_efflux_TM"/>
</dbReference>
<dbReference type="GO" id="GO:0015093">
    <property type="term" value="F:ferrous iron transmembrane transporter activity"/>
    <property type="evidence" value="ECO:0007669"/>
    <property type="project" value="TreeGrafter"/>
</dbReference>
<accession>A0A832RVC6</accession>
<dbReference type="GO" id="GO:0006882">
    <property type="term" value="P:intracellular zinc ion homeostasis"/>
    <property type="evidence" value="ECO:0007669"/>
    <property type="project" value="TreeGrafter"/>
</dbReference>
<dbReference type="PANTHER" id="PTHR43840">
    <property type="entry name" value="MITOCHONDRIAL METAL TRANSPORTER 1-RELATED"/>
    <property type="match status" value="1"/>
</dbReference>
<dbReference type="EMBL" id="DUIH01000009">
    <property type="protein sequence ID" value="HIH69480.1"/>
    <property type="molecule type" value="Genomic_DNA"/>
</dbReference>
<dbReference type="InterPro" id="IPR050291">
    <property type="entry name" value="CDF_Transporter"/>
</dbReference>